<name>A0ABU2WI41_9GAMM</name>
<dbReference type="SMART" id="SM00116">
    <property type="entry name" value="CBS"/>
    <property type="match status" value="2"/>
</dbReference>
<dbReference type="PROSITE" id="PS51371">
    <property type="entry name" value="CBS"/>
    <property type="match status" value="2"/>
</dbReference>
<keyword evidence="5" id="KW-1185">Reference proteome</keyword>
<evidence type="ECO:0000313" key="5">
    <source>
        <dbReference type="Proteomes" id="UP001254608"/>
    </source>
</evidence>
<evidence type="ECO:0000313" key="4">
    <source>
        <dbReference type="EMBL" id="MDT0497526.1"/>
    </source>
</evidence>
<dbReference type="SUPFAM" id="SSF54631">
    <property type="entry name" value="CBS-domain pair"/>
    <property type="match status" value="1"/>
</dbReference>
<dbReference type="RefSeq" id="WP_311364919.1">
    <property type="nucleotide sequence ID" value="NZ_JAVRIC010000011.1"/>
</dbReference>
<evidence type="ECO:0000259" key="3">
    <source>
        <dbReference type="PROSITE" id="PS51371"/>
    </source>
</evidence>
<dbReference type="Gene3D" id="3.10.580.10">
    <property type="entry name" value="CBS-domain"/>
    <property type="match status" value="1"/>
</dbReference>
<gene>
    <name evidence="4" type="ORF">RM530_09140</name>
</gene>
<dbReference type="PANTHER" id="PTHR43080:SF2">
    <property type="entry name" value="CBS DOMAIN-CONTAINING PROTEIN"/>
    <property type="match status" value="1"/>
</dbReference>
<dbReference type="InterPro" id="IPR051257">
    <property type="entry name" value="Diverse_CBS-Domain"/>
</dbReference>
<comment type="caution">
    <text evidence="4">The sequence shown here is derived from an EMBL/GenBank/DDBJ whole genome shotgun (WGS) entry which is preliminary data.</text>
</comment>
<protein>
    <submittedName>
        <fullName evidence="4">CBS domain-containing protein</fullName>
    </submittedName>
</protein>
<evidence type="ECO:0000256" key="2">
    <source>
        <dbReference type="PROSITE-ProRule" id="PRU00703"/>
    </source>
</evidence>
<proteinExistence type="predicted"/>
<evidence type="ECO:0000256" key="1">
    <source>
        <dbReference type="ARBA" id="ARBA00023122"/>
    </source>
</evidence>
<dbReference type="PANTHER" id="PTHR43080">
    <property type="entry name" value="CBS DOMAIN-CONTAINING PROTEIN CBSX3, MITOCHONDRIAL"/>
    <property type="match status" value="1"/>
</dbReference>
<feature type="domain" description="CBS" evidence="3">
    <location>
        <begin position="71"/>
        <end position="129"/>
    </location>
</feature>
<feature type="domain" description="CBS" evidence="3">
    <location>
        <begin position="7"/>
        <end position="64"/>
    </location>
</feature>
<reference evidence="4 5" key="1">
    <citation type="submission" date="2023-09" db="EMBL/GenBank/DDBJ databases">
        <authorList>
            <person name="Rey-Velasco X."/>
        </authorList>
    </citation>
    <scope>NUCLEOTIDE SEQUENCE [LARGE SCALE GENOMIC DNA]</scope>
    <source>
        <strain evidence="4 5">W345</strain>
    </source>
</reference>
<accession>A0ABU2WI41</accession>
<dbReference type="Proteomes" id="UP001254608">
    <property type="component" value="Unassembled WGS sequence"/>
</dbReference>
<keyword evidence="1 2" id="KW-0129">CBS domain</keyword>
<dbReference type="CDD" id="cd04622">
    <property type="entry name" value="CBS_pair_HRP1_like"/>
    <property type="match status" value="1"/>
</dbReference>
<dbReference type="InterPro" id="IPR000644">
    <property type="entry name" value="CBS_dom"/>
</dbReference>
<dbReference type="InterPro" id="IPR046342">
    <property type="entry name" value="CBS_dom_sf"/>
</dbReference>
<organism evidence="4 5">
    <name type="scientific">Banduia mediterranea</name>
    <dbReference type="NCBI Taxonomy" id="3075609"/>
    <lineage>
        <taxon>Bacteria</taxon>
        <taxon>Pseudomonadati</taxon>
        <taxon>Pseudomonadota</taxon>
        <taxon>Gammaproteobacteria</taxon>
        <taxon>Nevskiales</taxon>
        <taxon>Algiphilaceae</taxon>
        <taxon>Banduia</taxon>
    </lineage>
</organism>
<dbReference type="EMBL" id="JAVRIC010000011">
    <property type="protein sequence ID" value="MDT0497526.1"/>
    <property type="molecule type" value="Genomic_DNA"/>
</dbReference>
<dbReference type="Pfam" id="PF00571">
    <property type="entry name" value="CBS"/>
    <property type="match status" value="2"/>
</dbReference>
<sequence length="166" mass="18275">MKVSELMTRDVRIATPAQTLQEAAIMMSEAESGLVLVGENDRLLGTITDRDLAVRGIAKGCDAETEIRDIMSDGIRYCYEDDELRQAARSMISHEVRRLPVLDRDKRLVGIVSMGDIAGKLKDVDASDLLRALSTPLNRLMDAETELDEGIEETFPASDPVSVARP</sequence>